<evidence type="ECO:0000256" key="2">
    <source>
        <dbReference type="ARBA" id="ARBA00022741"/>
    </source>
</evidence>
<dbReference type="PANTHER" id="PTHR11922:SF2">
    <property type="entry name" value="GMP SYNTHASE [GLUTAMINE-HYDROLYZING]"/>
    <property type="match status" value="1"/>
</dbReference>
<feature type="non-terminal residue" evidence="8">
    <location>
        <position position="384"/>
    </location>
</feature>
<sequence>MINQEVIIILDFGSQYTQLIARHIREQAVYCEIHPYHLSVEKLEAISPKGIVFSGGPASVYDGSSPLPDHQIFELGIPILGICYGMQLITFLSKSGKVYPASKREFGSANISINQQIDLFSGLPKNFQVWMSHGDRIDSLPDGFEAIAYTHNSPTAAMANLTRNFYGLQFHPEVVHTQDSNLILSNFVHKICGCQNSWTISSFIFKTINQIKSDTQGERVLCAVSGGVDSTVLATLLKKAIGDQLICIFVNNGFLREGEPDQVMQTFDQLDIKVNYVDATDRFLSSLAKIEDPELKRKRIGNTFIEVFKDELETVGQIGFLAQGTLYPDVIESISIKGPPATIKTHHNVGGLPNNLSFKLVEPLRGLFKDEVRRVGAELNIPAS</sequence>
<dbReference type="InterPro" id="IPR022310">
    <property type="entry name" value="NAD/GMP_synthase"/>
</dbReference>
<dbReference type="NCBIfam" id="NF000848">
    <property type="entry name" value="PRK00074.1"/>
    <property type="match status" value="1"/>
</dbReference>
<dbReference type="EMBL" id="UINC01082386">
    <property type="protein sequence ID" value="SVC27104.1"/>
    <property type="molecule type" value="Genomic_DNA"/>
</dbReference>
<dbReference type="PRINTS" id="PR00096">
    <property type="entry name" value="GATASE"/>
</dbReference>
<evidence type="ECO:0000256" key="6">
    <source>
        <dbReference type="ARBA" id="ARBA00022962"/>
    </source>
</evidence>
<dbReference type="SUPFAM" id="SSF52317">
    <property type="entry name" value="Class I glutamine amidotransferase-like"/>
    <property type="match status" value="1"/>
</dbReference>
<dbReference type="GO" id="GO:0005829">
    <property type="term" value="C:cytosol"/>
    <property type="evidence" value="ECO:0007669"/>
    <property type="project" value="TreeGrafter"/>
</dbReference>
<dbReference type="PANTHER" id="PTHR11922">
    <property type="entry name" value="GMP SYNTHASE-RELATED"/>
    <property type="match status" value="1"/>
</dbReference>
<dbReference type="PRINTS" id="PR00097">
    <property type="entry name" value="ANTSNTHASEII"/>
</dbReference>
<gene>
    <name evidence="8" type="ORF">METZ01_LOCUS279958</name>
</gene>
<accession>A0A382KQI1</accession>
<dbReference type="InterPro" id="IPR017926">
    <property type="entry name" value="GATASE"/>
</dbReference>
<dbReference type="GO" id="GO:0003921">
    <property type="term" value="F:GMP synthase activity"/>
    <property type="evidence" value="ECO:0007669"/>
    <property type="project" value="InterPro"/>
</dbReference>
<keyword evidence="4" id="KW-0658">Purine biosynthesis</keyword>
<dbReference type="PROSITE" id="PS51553">
    <property type="entry name" value="GMPS_ATP_PPASE"/>
    <property type="match status" value="1"/>
</dbReference>
<name>A0A382KQI1_9ZZZZ</name>
<dbReference type="PROSITE" id="PS51273">
    <property type="entry name" value="GATASE_TYPE_1"/>
    <property type="match status" value="1"/>
</dbReference>
<evidence type="ECO:0000256" key="3">
    <source>
        <dbReference type="ARBA" id="ARBA00022749"/>
    </source>
</evidence>
<organism evidence="8">
    <name type="scientific">marine metagenome</name>
    <dbReference type="NCBI Taxonomy" id="408172"/>
    <lineage>
        <taxon>unclassified sequences</taxon>
        <taxon>metagenomes</taxon>
        <taxon>ecological metagenomes</taxon>
    </lineage>
</organism>
<dbReference type="NCBIfam" id="TIGR00888">
    <property type="entry name" value="guaA_Nterm"/>
    <property type="match status" value="1"/>
</dbReference>
<dbReference type="Pfam" id="PF00117">
    <property type="entry name" value="GATase"/>
    <property type="match status" value="1"/>
</dbReference>
<dbReference type="Pfam" id="PF02540">
    <property type="entry name" value="NAD_synthase"/>
    <property type="match status" value="1"/>
</dbReference>
<dbReference type="InterPro" id="IPR014729">
    <property type="entry name" value="Rossmann-like_a/b/a_fold"/>
</dbReference>
<evidence type="ECO:0000259" key="7">
    <source>
        <dbReference type="PROSITE" id="PS51553"/>
    </source>
</evidence>
<evidence type="ECO:0000256" key="5">
    <source>
        <dbReference type="ARBA" id="ARBA00022840"/>
    </source>
</evidence>
<evidence type="ECO:0000313" key="8">
    <source>
        <dbReference type="EMBL" id="SVC27104.1"/>
    </source>
</evidence>
<evidence type="ECO:0000256" key="4">
    <source>
        <dbReference type="ARBA" id="ARBA00022755"/>
    </source>
</evidence>
<keyword evidence="1" id="KW-0436">Ligase</keyword>
<evidence type="ECO:0000256" key="1">
    <source>
        <dbReference type="ARBA" id="ARBA00022598"/>
    </source>
</evidence>
<dbReference type="InterPro" id="IPR004739">
    <property type="entry name" value="GMP_synth_GATase"/>
</dbReference>
<dbReference type="InterPro" id="IPR025777">
    <property type="entry name" value="GMPS_ATP_PPase_dom"/>
</dbReference>
<keyword evidence="2" id="KW-0547">Nucleotide-binding</keyword>
<dbReference type="GO" id="GO:0005524">
    <property type="term" value="F:ATP binding"/>
    <property type="evidence" value="ECO:0007669"/>
    <property type="project" value="UniProtKB-KW"/>
</dbReference>
<dbReference type="CDD" id="cd01742">
    <property type="entry name" value="GATase1_GMP_Synthase"/>
    <property type="match status" value="1"/>
</dbReference>
<dbReference type="FunFam" id="3.40.50.880:FF:000001">
    <property type="entry name" value="GMP synthase [glutamine-hydrolyzing]"/>
    <property type="match status" value="1"/>
</dbReference>
<keyword evidence="5" id="KW-0067">ATP-binding</keyword>
<feature type="domain" description="GMPS ATP-PPase" evidence="7">
    <location>
        <begin position="198"/>
        <end position="384"/>
    </location>
</feature>
<dbReference type="AlphaFoldDB" id="A0A382KQI1"/>
<dbReference type="SUPFAM" id="SSF52402">
    <property type="entry name" value="Adenine nucleotide alpha hydrolases-like"/>
    <property type="match status" value="1"/>
</dbReference>
<keyword evidence="3" id="KW-0332">GMP biosynthesis</keyword>
<dbReference type="InterPro" id="IPR029062">
    <property type="entry name" value="Class_I_gatase-like"/>
</dbReference>
<dbReference type="Gene3D" id="3.40.50.620">
    <property type="entry name" value="HUPs"/>
    <property type="match status" value="1"/>
</dbReference>
<proteinExistence type="predicted"/>
<keyword evidence="6" id="KW-0315">Glutamine amidotransferase</keyword>
<dbReference type="Gene3D" id="3.40.50.880">
    <property type="match status" value="1"/>
</dbReference>
<reference evidence="8" key="1">
    <citation type="submission" date="2018-05" db="EMBL/GenBank/DDBJ databases">
        <authorList>
            <person name="Lanie J.A."/>
            <person name="Ng W.-L."/>
            <person name="Kazmierczak K.M."/>
            <person name="Andrzejewski T.M."/>
            <person name="Davidsen T.M."/>
            <person name="Wayne K.J."/>
            <person name="Tettelin H."/>
            <person name="Glass J.I."/>
            <person name="Rusch D."/>
            <person name="Podicherti R."/>
            <person name="Tsui H.-C.T."/>
            <person name="Winkler M.E."/>
        </authorList>
    </citation>
    <scope>NUCLEOTIDE SEQUENCE</scope>
</reference>
<protein>
    <recommendedName>
        <fullName evidence="7">GMPS ATP-PPase domain-containing protein</fullName>
    </recommendedName>
</protein>